<sequence length="160" mass="16781">MRRLWTAVSVMALVGVAQAAPKYFVQADVVRGAPGAQGAVCVANSVFYPGEQVVWRAKVFDTTTGKELTEAQVKAAGLVLTASLDNGAKATLNYVPHGSNGKMDLFWAGGWQTTSKTPTGTLKWTVTVRDKAGNTATFQPIGQDVGLAVLTIAAKPATTK</sequence>
<organism evidence="3 4">
    <name type="scientific">Deinococcus radiopugnans ATCC 19172</name>
    <dbReference type="NCBI Taxonomy" id="585398"/>
    <lineage>
        <taxon>Bacteria</taxon>
        <taxon>Thermotogati</taxon>
        <taxon>Deinococcota</taxon>
        <taxon>Deinococci</taxon>
        <taxon>Deinococcales</taxon>
        <taxon>Deinococcaceae</taxon>
        <taxon>Deinococcus</taxon>
    </lineage>
</organism>
<dbReference type="AlphaFoldDB" id="A0A5C4YB97"/>
<reference evidence="2 5" key="2">
    <citation type="submission" date="2020-08" db="EMBL/GenBank/DDBJ databases">
        <title>Genomic Encyclopedia of Type Strains, Phase IV (KMG-IV): sequencing the most valuable type-strain genomes for metagenomic binning, comparative biology and taxonomic classification.</title>
        <authorList>
            <person name="Goeker M."/>
        </authorList>
    </citation>
    <scope>NUCLEOTIDE SEQUENCE [LARGE SCALE GENOMIC DNA]</scope>
    <source>
        <strain evidence="2 5">DSM 12027</strain>
    </source>
</reference>
<proteinExistence type="predicted"/>
<protein>
    <submittedName>
        <fullName evidence="3">Uncharacterized protein</fullName>
    </submittedName>
</protein>
<keyword evidence="1" id="KW-0732">Signal</keyword>
<gene>
    <name evidence="3" type="ORF">FHR04_00190</name>
    <name evidence="2" type="ORF">HNQ04_000657</name>
</gene>
<evidence type="ECO:0000313" key="3">
    <source>
        <dbReference type="EMBL" id="TNM72886.1"/>
    </source>
</evidence>
<dbReference type="Proteomes" id="UP000629870">
    <property type="component" value="Unassembled WGS sequence"/>
</dbReference>
<name>A0A5C4YB97_9DEIO</name>
<keyword evidence="5" id="KW-1185">Reference proteome</keyword>
<feature type="signal peptide" evidence="1">
    <location>
        <begin position="1"/>
        <end position="19"/>
    </location>
</feature>
<evidence type="ECO:0000313" key="5">
    <source>
        <dbReference type="Proteomes" id="UP000629870"/>
    </source>
</evidence>
<dbReference type="EMBL" id="VDMO01000001">
    <property type="protein sequence ID" value="TNM72886.1"/>
    <property type="molecule type" value="Genomic_DNA"/>
</dbReference>
<comment type="caution">
    <text evidence="3">The sequence shown here is derived from an EMBL/GenBank/DDBJ whole genome shotgun (WGS) entry which is preliminary data.</text>
</comment>
<evidence type="ECO:0000313" key="2">
    <source>
        <dbReference type="EMBL" id="MBB6015428.1"/>
    </source>
</evidence>
<evidence type="ECO:0000313" key="4">
    <source>
        <dbReference type="Proteomes" id="UP000313988"/>
    </source>
</evidence>
<reference evidence="3 4" key="1">
    <citation type="submission" date="2019-06" db="EMBL/GenBank/DDBJ databases">
        <title>Genome sequence of Deinococcus radiopugnans ATCC 19172.</title>
        <authorList>
            <person name="Maclea K.S."/>
            <person name="Maynard C.R."/>
        </authorList>
    </citation>
    <scope>NUCLEOTIDE SEQUENCE [LARGE SCALE GENOMIC DNA]</scope>
    <source>
        <strain evidence="3 4">ATCC 19172</strain>
    </source>
</reference>
<dbReference type="RefSeq" id="WP_139399739.1">
    <property type="nucleotide sequence ID" value="NZ_JACHEW010000002.1"/>
</dbReference>
<dbReference type="EMBL" id="JACHEW010000002">
    <property type="protein sequence ID" value="MBB6015428.1"/>
    <property type="molecule type" value="Genomic_DNA"/>
</dbReference>
<evidence type="ECO:0000256" key="1">
    <source>
        <dbReference type="SAM" id="SignalP"/>
    </source>
</evidence>
<accession>A0A5C4YB97</accession>
<feature type="chain" id="PRO_5022882223" evidence="1">
    <location>
        <begin position="20"/>
        <end position="160"/>
    </location>
</feature>
<dbReference type="Proteomes" id="UP000313988">
    <property type="component" value="Unassembled WGS sequence"/>
</dbReference>